<keyword evidence="1" id="KW-0378">Hydrolase</keyword>
<accession>A0A8S5MV91</accession>
<organism evidence="1">
    <name type="scientific">Siphoviridae sp. ctsus30</name>
    <dbReference type="NCBI Taxonomy" id="2826488"/>
    <lineage>
        <taxon>Viruses</taxon>
        <taxon>Duplodnaviria</taxon>
        <taxon>Heunggongvirae</taxon>
        <taxon>Uroviricota</taxon>
        <taxon>Caudoviricetes</taxon>
    </lineage>
</organism>
<proteinExistence type="predicted"/>
<evidence type="ECO:0000313" key="1">
    <source>
        <dbReference type="EMBL" id="DAD86278.1"/>
    </source>
</evidence>
<dbReference type="Gene3D" id="3.90.320.10">
    <property type="match status" value="1"/>
</dbReference>
<keyword evidence="1" id="KW-0269">Exonuclease</keyword>
<dbReference type="GO" id="GO:0004527">
    <property type="term" value="F:exonuclease activity"/>
    <property type="evidence" value="ECO:0007669"/>
    <property type="project" value="UniProtKB-KW"/>
</dbReference>
<name>A0A8S5MV91_9CAUD</name>
<dbReference type="EMBL" id="BK014997">
    <property type="protein sequence ID" value="DAD86278.1"/>
    <property type="molecule type" value="Genomic_DNA"/>
</dbReference>
<reference evidence="1" key="1">
    <citation type="journal article" date="2021" name="Proc. Natl. Acad. Sci. U.S.A.">
        <title>A Catalog of Tens of Thousands of Viruses from Human Metagenomes Reveals Hidden Associations with Chronic Diseases.</title>
        <authorList>
            <person name="Tisza M.J."/>
            <person name="Buck C.B."/>
        </authorList>
    </citation>
    <scope>NUCLEOTIDE SEQUENCE</scope>
    <source>
        <strain evidence="1">Ctsus30</strain>
    </source>
</reference>
<protein>
    <submittedName>
        <fullName evidence="1">Exonuclease</fullName>
    </submittedName>
</protein>
<keyword evidence="1" id="KW-0540">Nuclease</keyword>
<sequence length="234" mass="26644">MSEIYDNIIRELTKPSERDKQRKVGPSELGDLCERCLAEKLLGVHEEEKTHPLAPMIGTAFHLYLENTIGLEGYLKETRVTVGTIEGYGEIRGTADGFDVSTGHVVDYKVLSKKKIKAFSSATFFDEDRNPEFYSDSMTEGQLKKYYYQMMLYGLGMENAGYEVNHTSLILFPRDATIESVTTATHELCFKYNREAALAVLERANEIFKWANENQDNLGELDSHPGCYYCAFKR</sequence>
<dbReference type="InterPro" id="IPR011604">
    <property type="entry name" value="PDDEXK-like_dom_sf"/>
</dbReference>